<evidence type="ECO:0000256" key="4">
    <source>
        <dbReference type="ARBA" id="ARBA00022989"/>
    </source>
</evidence>
<dbReference type="Proteomes" id="UP001302349">
    <property type="component" value="Chromosome"/>
</dbReference>
<feature type="domain" description="MacB-like periplasmic core" evidence="8">
    <location>
        <begin position="460"/>
        <end position="592"/>
    </location>
</feature>
<reference evidence="9 10" key="1">
    <citation type="journal article" date="2023" name="Microbiol. Resour. Announc.">
        <title>Complete Genome Sequence of Imperialibacter roseus strain P4T.</title>
        <authorList>
            <person name="Tizabi D.R."/>
            <person name="Bachvaroff T."/>
            <person name="Hill R.T."/>
        </authorList>
    </citation>
    <scope>NUCLEOTIDE SEQUENCE [LARGE SCALE GENOMIC DNA]</scope>
    <source>
        <strain evidence="9 10">P4T</strain>
    </source>
</reference>
<feature type="transmembrane region" description="Helical" evidence="6">
    <location>
        <begin position="423"/>
        <end position="446"/>
    </location>
</feature>
<evidence type="ECO:0000256" key="5">
    <source>
        <dbReference type="ARBA" id="ARBA00023136"/>
    </source>
</evidence>
<accession>A0ABZ0IHJ6</accession>
<feature type="domain" description="ABC3 transporter permease C-terminal" evidence="7">
    <location>
        <begin position="668"/>
        <end position="774"/>
    </location>
</feature>
<protein>
    <submittedName>
        <fullName evidence="9">ABC transporter permease</fullName>
    </submittedName>
</protein>
<evidence type="ECO:0000313" key="10">
    <source>
        <dbReference type="Proteomes" id="UP001302349"/>
    </source>
</evidence>
<feature type="transmembrane region" description="Helical" evidence="6">
    <location>
        <begin position="754"/>
        <end position="778"/>
    </location>
</feature>
<gene>
    <name evidence="9" type="ORF">RT717_15585</name>
</gene>
<name>A0ABZ0IHJ6_9BACT</name>
<dbReference type="InterPro" id="IPR050250">
    <property type="entry name" value="Macrolide_Exporter_MacB"/>
</dbReference>
<feature type="transmembrane region" description="Helical" evidence="6">
    <location>
        <begin position="717"/>
        <end position="734"/>
    </location>
</feature>
<feature type="transmembrane region" description="Helical" evidence="6">
    <location>
        <begin position="31"/>
        <end position="55"/>
    </location>
</feature>
<evidence type="ECO:0000256" key="1">
    <source>
        <dbReference type="ARBA" id="ARBA00004651"/>
    </source>
</evidence>
<proteinExistence type="predicted"/>
<organism evidence="9 10">
    <name type="scientific">Imperialibacter roseus</name>
    <dbReference type="NCBI Taxonomy" id="1324217"/>
    <lineage>
        <taxon>Bacteria</taxon>
        <taxon>Pseudomonadati</taxon>
        <taxon>Bacteroidota</taxon>
        <taxon>Cytophagia</taxon>
        <taxon>Cytophagales</taxon>
        <taxon>Flammeovirgaceae</taxon>
        <taxon>Imperialibacter</taxon>
    </lineage>
</organism>
<sequence>MKPISGMRQIYDGMFSNHLKLAFRGMKKNKAFSTLSVLGLGLGLACTVGIFLWVANELSFDRFHTKADRIFQVELILRQYEKSVVTPGPLGEALKQEYPEVVNASRYTFRSEPEAIKTGEKQINGRGAKTDAAFFSMFDFPFAYGNSSGFSGNSVILTQALADKLFDGAEAIGELVTVGNSDTYQVSAVLADLPQNSSFQFDFILPFEQVASQDESRAWGAWFCATFIELDGQATASSLLSKSNGLKTLYDKIEKPHWSSELIALPDIYFHDRMTPFFPRSGDIRYVWIFSIAGLLIFTLTCVNYISLTTSRFISQFRQAGLERILGANPWHTMHRYFVEGLLNMILGSVAAIILLSLLGSYFGIPISIVGSVISHQEVVALMVAFIVTLLLIISIVPALLINSSKPLAMIKKKGSESSGGFSARKSLVVFQFCVSIAMVTGTLIFQNQLTFIRERDPGYTKEDLVAVKIDDEARDNVEALKNVLDQSPDITAMSRSTFEYIYFDMQIGDWEGKEVEGTLTVRPMNADSEFVETFGIAMAEGRFYEKGYADEQSVVINQEAVEKMGLTSPIGKTVKLPRGQELKIIGVVKNFNYWGLTKAIEPLFIFNGNSGDLYIRLTGNDNARALAFIEASFERVNPASLFNYEFLTDRYAAQHAAHARTGEVFASFGVIALVMSCFGLLAIITFTIERKTKEIGIRKVHGAAPRHIVGLLMKDLAVYVSVAFLVAAPLTWLGMDQWLQIFSYRITLSVWQLLPGGVLVALIAALAITYQAVVAALRNPIHALRDE</sequence>
<dbReference type="PANTHER" id="PTHR30572">
    <property type="entry name" value="MEMBRANE COMPONENT OF TRANSPORTER-RELATED"/>
    <property type="match status" value="1"/>
</dbReference>
<dbReference type="Pfam" id="PF02687">
    <property type="entry name" value="FtsX"/>
    <property type="match status" value="1"/>
</dbReference>
<dbReference type="PANTHER" id="PTHR30572:SF18">
    <property type="entry name" value="ABC-TYPE MACROLIDE FAMILY EXPORT SYSTEM PERMEASE COMPONENT 2"/>
    <property type="match status" value="1"/>
</dbReference>
<keyword evidence="3 6" id="KW-0812">Transmembrane</keyword>
<comment type="subcellular location">
    <subcellularLocation>
        <location evidence="1">Cell membrane</location>
        <topology evidence="1">Multi-pass membrane protein</topology>
    </subcellularLocation>
</comment>
<keyword evidence="4 6" id="KW-1133">Transmembrane helix</keyword>
<evidence type="ECO:0000256" key="3">
    <source>
        <dbReference type="ARBA" id="ARBA00022692"/>
    </source>
</evidence>
<dbReference type="RefSeq" id="WP_317487313.1">
    <property type="nucleotide sequence ID" value="NZ_CP136051.1"/>
</dbReference>
<keyword evidence="5 6" id="KW-0472">Membrane</keyword>
<keyword evidence="2" id="KW-1003">Cell membrane</keyword>
<feature type="transmembrane region" description="Helical" evidence="6">
    <location>
        <begin position="379"/>
        <end position="402"/>
    </location>
</feature>
<evidence type="ECO:0000259" key="8">
    <source>
        <dbReference type="Pfam" id="PF12704"/>
    </source>
</evidence>
<dbReference type="EMBL" id="CP136051">
    <property type="protein sequence ID" value="WOK04503.1"/>
    <property type="molecule type" value="Genomic_DNA"/>
</dbReference>
<feature type="transmembrane region" description="Helical" evidence="6">
    <location>
        <begin position="342"/>
        <end position="367"/>
    </location>
</feature>
<dbReference type="Pfam" id="PF12704">
    <property type="entry name" value="MacB_PCD"/>
    <property type="match status" value="2"/>
</dbReference>
<feature type="transmembrane region" description="Helical" evidence="6">
    <location>
        <begin position="286"/>
        <end position="308"/>
    </location>
</feature>
<keyword evidence="10" id="KW-1185">Reference proteome</keyword>
<feature type="transmembrane region" description="Helical" evidence="6">
    <location>
        <begin position="665"/>
        <end position="689"/>
    </location>
</feature>
<feature type="domain" description="MacB-like periplasmic core" evidence="8">
    <location>
        <begin position="33"/>
        <end position="234"/>
    </location>
</feature>
<evidence type="ECO:0000313" key="9">
    <source>
        <dbReference type="EMBL" id="WOK04503.1"/>
    </source>
</evidence>
<evidence type="ECO:0000256" key="2">
    <source>
        <dbReference type="ARBA" id="ARBA00022475"/>
    </source>
</evidence>
<evidence type="ECO:0000256" key="6">
    <source>
        <dbReference type="SAM" id="Phobius"/>
    </source>
</evidence>
<evidence type="ECO:0000259" key="7">
    <source>
        <dbReference type="Pfam" id="PF02687"/>
    </source>
</evidence>
<dbReference type="InterPro" id="IPR003838">
    <property type="entry name" value="ABC3_permease_C"/>
</dbReference>
<dbReference type="InterPro" id="IPR025857">
    <property type="entry name" value="MacB_PCD"/>
</dbReference>